<dbReference type="EMBL" id="JACEEZ010001360">
    <property type="protein sequence ID" value="KAG0729285.1"/>
    <property type="molecule type" value="Genomic_DNA"/>
</dbReference>
<evidence type="ECO:0000256" key="3">
    <source>
        <dbReference type="SAM" id="MobiDB-lite"/>
    </source>
</evidence>
<dbReference type="PANTHER" id="PTHR21646">
    <property type="entry name" value="UBIQUITIN CARBOXYL-TERMINAL HYDROLASE"/>
    <property type="match status" value="1"/>
</dbReference>
<evidence type="ECO:0000256" key="2">
    <source>
        <dbReference type="ARBA" id="ARBA00012759"/>
    </source>
</evidence>
<feature type="region of interest" description="Disordered" evidence="3">
    <location>
        <begin position="140"/>
        <end position="159"/>
    </location>
</feature>
<dbReference type="AlphaFoldDB" id="A0A8J5D542"/>
<comment type="catalytic activity">
    <reaction evidence="1">
        <text>Thiol-dependent hydrolysis of ester, thioester, amide, peptide and isopeptide bonds formed by the C-terminal Gly of ubiquitin (a 76-residue protein attached to proteins as an intracellular targeting signal).</text>
        <dbReference type="EC" id="3.4.19.12"/>
    </reaction>
</comment>
<keyword evidence="6" id="KW-1185">Reference proteome</keyword>
<evidence type="ECO:0000313" key="5">
    <source>
        <dbReference type="EMBL" id="KAG0729285.1"/>
    </source>
</evidence>
<comment type="caution">
    <text evidence="5">The sequence shown here is derived from an EMBL/GenBank/DDBJ whole genome shotgun (WGS) entry which is preliminary data.</text>
</comment>
<dbReference type="SUPFAM" id="SSF54001">
    <property type="entry name" value="Cysteine proteinases"/>
    <property type="match status" value="1"/>
</dbReference>
<dbReference type="InterPro" id="IPR028889">
    <property type="entry name" value="USP"/>
</dbReference>
<dbReference type="InterPro" id="IPR038765">
    <property type="entry name" value="Papain-like_cys_pep_sf"/>
</dbReference>
<gene>
    <name evidence="5" type="primary">USP43_0</name>
    <name evidence="5" type="ORF">GWK47_003511</name>
</gene>
<dbReference type="InterPro" id="IPR001394">
    <property type="entry name" value="Peptidase_C19_UCH"/>
</dbReference>
<dbReference type="PROSITE" id="PS00972">
    <property type="entry name" value="USP_1"/>
    <property type="match status" value="1"/>
</dbReference>
<dbReference type="InterPro" id="IPR018200">
    <property type="entry name" value="USP_CS"/>
</dbReference>
<protein>
    <recommendedName>
        <fullName evidence="2">ubiquitinyl hydrolase 1</fullName>
        <ecNumber evidence="2">3.4.19.12</ecNumber>
    </recommendedName>
</protein>
<feature type="compositionally biased region" description="Low complexity" evidence="3">
    <location>
        <begin position="142"/>
        <end position="156"/>
    </location>
</feature>
<dbReference type="PROSITE" id="PS50235">
    <property type="entry name" value="USP_3"/>
    <property type="match status" value="1"/>
</dbReference>
<dbReference type="PANTHER" id="PTHR21646:SF14">
    <property type="entry name" value="FI05488P"/>
    <property type="match status" value="1"/>
</dbReference>
<dbReference type="OrthoDB" id="265776at2759"/>
<dbReference type="GO" id="GO:0004843">
    <property type="term" value="F:cysteine-type deubiquitinase activity"/>
    <property type="evidence" value="ECO:0007669"/>
    <property type="project" value="UniProtKB-EC"/>
</dbReference>
<feature type="region of interest" description="Disordered" evidence="3">
    <location>
        <begin position="174"/>
        <end position="200"/>
    </location>
</feature>
<dbReference type="GO" id="GO:0016579">
    <property type="term" value="P:protein deubiquitination"/>
    <property type="evidence" value="ECO:0007669"/>
    <property type="project" value="InterPro"/>
</dbReference>
<dbReference type="Pfam" id="PF00443">
    <property type="entry name" value="UCH"/>
    <property type="match status" value="1"/>
</dbReference>
<feature type="compositionally biased region" description="Basic residues" evidence="3">
    <location>
        <begin position="86"/>
        <end position="103"/>
    </location>
</feature>
<keyword evidence="5" id="KW-0378">Hydrolase</keyword>
<dbReference type="EC" id="3.4.19.12" evidence="2"/>
<evidence type="ECO:0000313" key="6">
    <source>
        <dbReference type="Proteomes" id="UP000770661"/>
    </source>
</evidence>
<dbReference type="InterPro" id="IPR050185">
    <property type="entry name" value="Ub_carboxyl-term_hydrolase"/>
</dbReference>
<feature type="compositionally biased region" description="Basic and acidic residues" evidence="3">
    <location>
        <begin position="104"/>
        <end position="115"/>
    </location>
</feature>
<evidence type="ECO:0000256" key="1">
    <source>
        <dbReference type="ARBA" id="ARBA00000707"/>
    </source>
</evidence>
<accession>A0A8J5D542</accession>
<reference evidence="5" key="1">
    <citation type="submission" date="2020-07" db="EMBL/GenBank/DDBJ databases">
        <title>The High-quality genome of the commercially important snow crab, Chionoecetes opilio.</title>
        <authorList>
            <person name="Jeong J.-H."/>
            <person name="Ryu S."/>
        </authorList>
    </citation>
    <scope>NUCLEOTIDE SEQUENCE</scope>
    <source>
        <strain evidence="5">MADBK_172401_WGS</strain>
        <tissue evidence="5">Digestive gland</tissue>
    </source>
</reference>
<sequence>MPVARSVSASQLARGGEGGIAGLDGGGGAVLLAPKAHTLDRYGRQGRKVTFAQGVTRYGRQGRKVTFAQGVTRFMKPSMMNGHGEPRRKRPFMSFRLSKKSSKHKEGGGEGREVSQHPGGNGSGGEGDAALLHGNATISENGAESLDGGSDSSSASVKPKKKYLTRVSSFVSRVASKVQGGGPGGTPGAPNTRGRLERSKTISVSDLRTKVEDCVEFVEGRVPGVMGIRNHGNTCFINAVIQCLSHTDVLAEYFVMDQYKHDLARCNKINSKKYGTRGEITEQLAVLLKALWTHDAAEFLMFVLDKVHEDLNTASKRKYKKIKREKLIASIVTVLGREEWDRRLEQKDGALCTVLGLYGDREEWDRRLEQKDGALCTVLGLYGDREEWDRRLEQKDGALCTVLGLYGDREEWDRRLEQKDGALCTVLGLYGDREEWTGD</sequence>
<name>A0A8J5D542_CHIOP</name>
<dbReference type="Gene3D" id="3.90.70.10">
    <property type="entry name" value="Cysteine proteinases"/>
    <property type="match status" value="1"/>
</dbReference>
<dbReference type="CDD" id="cd02257">
    <property type="entry name" value="Peptidase_C19"/>
    <property type="match status" value="1"/>
</dbReference>
<feature type="domain" description="USP" evidence="4">
    <location>
        <begin position="226"/>
        <end position="439"/>
    </location>
</feature>
<proteinExistence type="predicted"/>
<organism evidence="5 6">
    <name type="scientific">Chionoecetes opilio</name>
    <name type="common">Atlantic snow crab</name>
    <name type="synonym">Cancer opilio</name>
    <dbReference type="NCBI Taxonomy" id="41210"/>
    <lineage>
        <taxon>Eukaryota</taxon>
        <taxon>Metazoa</taxon>
        <taxon>Ecdysozoa</taxon>
        <taxon>Arthropoda</taxon>
        <taxon>Crustacea</taxon>
        <taxon>Multicrustacea</taxon>
        <taxon>Malacostraca</taxon>
        <taxon>Eumalacostraca</taxon>
        <taxon>Eucarida</taxon>
        <taxon>Decapoda</taxon>
        <taxon>Pleocyemata</taxon>
        <taxon>Brachyura</taxon>
        <taxon>Eubrachyura</taxon>
        <taxon>Majoidea</taxon>
        <taxon>Majidae</taxon>
        <taxon>Chionoecetes</taxon>
    </lineage>
</organism>
<dbReference type="Proteomes" id="UP000770661">
    <property type="component" value="Unassembled WGS sequence"/>
</dbReference>
<evidence type="ECO:0000259" key="4">
    <source>
        <dbReference type="PROSITE" id="PS50235"/>
    </source>
</evidence>
<feature type="region of interest" description="Disordered" evidence="3">
    <location>
        <begin position="76"/>
        <end position="131"/>
    </location>
</feature>